<dbReference type="Pfam" id="PF14072">
    <property type="entry name" value="DndB"/>
    <property type="match status" value="1"/>
</dbReference>
<sequence length="398" mass="46196">MSGNEKTITVNVFEVEQNNNVFYIGKIKASDLISIATVKWRGSQESQKNKYLNEVKEKLHGGFSEEEGIQRVLELNRLEKLATYIKEKEGIFPNSLIIALNTKFKDENEEELLEKYEEGFELNDSEVPGMYTLKIYRDQVNAFVVDGQHRLAAFVGAEDKVEEYDLVVTFFLNLEIPLQAEIFATINGNQRPVNKSLLYDLQAFDTGEYNEIKRCHGIVKWLNINEISPFYEEIKMLGTGYGSISQSAFIDELIKYVKERRTNKHKSFLQGKDNKEIIQLLLSYFLSISEMFPEEWKNKKDYVFLKTTGFGALMKLLYYVYIHFNINNKPFKKANLKEFFGNLSKEDFSKEKWGSAAGQAFQVKLFKHLAHKVLGDDEMLGLLDSKYKYFKEKEFTGN</sequence>
<dbReference type="CDD" id="cd16413">
    <property type="entry name" value="DGQHR_domain"/>
    <property type="match status" value="1"/>
</dbReference>
<evidence type="ECO:0000313" key="1">
    <source>
        <dbReference type="EMBL" id="NYE08825.1"/>
    </source>
</evidence>
<dbReference type="AlphaFoldDB" id="A0A852TKW3"/>
<dbReference type="NCBIfam" id="TIGR03187">
    <property type="entry name" value="DGQHR"/>
    <property type="match status" value="1"/>
</dbReference>
<evidence type="ECO:0000313" key="2">
    <source>
        <dbReference type="Proteomes" id="UP000548423"/>
    </source>
</evidence>
<reference evidence="2" key="2">
    <citation type="submission" date="2020-08" db="EMBL/GenBank/DDBJ databases">
        <title>The Agave Microbiome: Exploring the role of microbial communities in plant adaptations to desert environments.</title>
        <authorList>
            <person name="Partida-Martinez L.P."/>
        </authorList>
    </citation>
    <scope>NUCLEOTIDE SEQUENCE [LARGE SCALE GENOMIC DNA]</scope>
    <source>
        <strain evidence="2">AT2.8</strain>
    </source>
</reference>
<gene>
    <name evidence="1" type="ORF">F4694_005681</name>
</gene>
<comment type="caution">
    <text evidence="1">The sequence shown here is derived from an EMBL/GenBank/DDBJ whole genome shotgun (WGS) entry which is preliminary data.</text>
</comment>
<dbReference type="InterPro" id="IPR017642">
    <property type="entry name" value="DNA_S_mod_DndB"/>
</dbReference>
<accession>A0A852TKW3</accession>
<reference evidence="2" key="1">
    <citation type="submission" date="2020-07" db="EMBL/GenBank/DDBJ databases">
        <authorList>
            <person name="Partida-Martinez L."/>
            <person name="Huntemann M."/>
            <person name="Clum A."/>
            <person name="Wang J."/>
            <person name="Palaniappan K."/>
            <person name="Ritter S."/>
            <person name="Chen I.-M."/>
            <person name="Stamatis D."/>
            <person name="Reddy T."/>
            <person name="O'Malley R."/>
            <person name="Daum C."/>
            <person name="Shapiro N."/>
            <person name="Ivanova N."/>
            <person name="Kyrpides N."/>
            <person name="Woyke T."/>
        </authorList>
    </citation>
    <scope>NUCLEOTIDE SEQUENCE [LARGE SCALE GENOMIC DNA]</scope>
    <source>
        <strain evidence="2">AT2.8</strain>
    </source>
</reference>
<dbReference type="Proteomes" id="UP000548423">
    <property type="component" value="Unassembled WGS sequence"/>
</dbReference>
<proteinExistence type="predicted"/>
<dbReference type="InterPro" id="IPR017601">
    <property type="entry name" value="DGQHR-contain_dom"/>
</dbReference>
<name>A0A852TKW3_9BACI</name>
<organism evidence="1 2">
    <name type="scientific">Neobacillus niacini</name>
    <dbReference type="NCBI Taxonomy" id="86668"/>
    <lineage>
        <taxon>Bacteria</taxon>
        <taxon>Bacillati</taxon>
        <taxon>Bacillota</taxon>
        <taxon>Bacilli</taxon>
        <taxon>Bacillales</taxon>
        <taxon>Bacillaceae</taxon>
        <taxon>Neobacillus</taxon>
    </lineage>
</organism>
<protein>
    <submittedName>
        <fullName evidence="1">DGQHR domain-containing protein</fullName>
    </submittedName>
</protein>
<dbReference type="EMBL" id="JACCBX010000016">
    <property type="protein sequence ID" value="NYE08825.1"/>
    <property type="molecule type" value="Genomic_DNA"/>
</dbReference>